<evidence type="ECO:0000313" key="3">
    <source>
        <dbReference type="EMBL" id="KZT05907.1"/>
    </source>
</evidence>
<dbReference type="PANTHER" id="PTHR46644:SF2">
    <property type="entry name" value="DNA REPAIR PROTEIN XRCC2"/>
    <property type="match status" value="1"/>
</dbReference>
<dbReference type="InParanoid" id="A0A165DYT7"/>
<dbReference type="GO" id="GO:0000400">
    <property type="term" value="F:four-way junction DNA binding"/>
    <property type="evidence" value="ECO:0007669"/>
    <property type="project" value="TreeGrafter"/>
</dbReference>
<organism evidence="3 4">
    <name type="scientific">Laetiporus sulphureus 93-53</name>
    <dbReference type="NCBI Taxonomy" id="1314785"/>
    <lineage>
        <taxon>Eukaryota</taxon>
        <taxon>Fungi</taxon>
        <taxon>Dikarya</taxon>
        <taxon>Basidiomycota</taxon>
        <taxon>Agaricomycotina</taxon>
        <taxon>Agaricomycetes</taxon>
        <taxon>Polyporales</taxon>
        <taxon>Laetiporus</taxon>
    </lineage>
</organism>
<reference evidence="3 4" key="1">
    <citation type="journal article" date="2016" name="Mol. Biol. Evol.">
        <title>Comparative Genomics of Early-Diverging Mushroom-Forming Fungi Provides Insights into the Origins of Lignocellulose Decay Capabilities.</title>
        <authorList>
            <person name="Nagy L.G."/>
            <person name="Riley R."/>
            <person name="Tritt A."/>
            <person name="Adam C."/>
            <person name="Daum C."/>
            <person name="Floudas D."/>
            <person name="Sun H."/>
            <person name="Yadav J.S."/>
            <person name="Pangilinan J."/>
            <person name="Larsson K.H."/>
            <person name="Matsuura K."/>
            <person name="Barry K."/>
            <person name="Labutti K."/>
            <person name="Kuo R."/>
            <person name="Ohm R.A."/>
            <person name="Bhattacharya S.S."/>
            <person name="Shirouzu T."/>
            <person name="Yoshinaga Y."/>
            <person name="Martin F.M."/>
            <person name="Grigoriev I.V."/>
            <person name="Hibbett D.S."/>
        </authorList>
    </citation>
    <scope>NUCLEOTIDE SEQUENCE [LARGE SCALE GENOMIC DNA]</scope>
    <source>
        <strain evidence="3 4">93-53</strain>
    </source>
</reference>
<feature type="domain" description="RecA family profile 1" evidence="2">
    <location>
        <begin position="31"/>
        <end position="259"/>
    </location>
</feature>
<dbReference type="EMBL" id="KV427627">
    <property type="protein sequence ID" value="KZT05907.1"/>
    <property type="molecule type" value="Genomic_DNA"/>
</dbReference>
<dbReference type="InterPro" id="IPR020588">
    <property type="entry name" value="RecA_ATP-bd"/>
</dbReference>
<dbReference type="AlphaFoldDB" id="A0A165DYT7"/>
<dbReference type="Gene3D" id="3.40.50.300">
    <property type="entry name" value="P-loop containing nucleotide triphosphate hydrolases"/>
    <property type="match status" value="1"/>
</dbReference>
<dbReference type="STRING" id="1314785.A0A165DYT7"/>
<dbReference type="OrthoDB" id="420422at2759"/>
<evidence type="ECO:0000256" key="1">
    <source>
        <dbReference type="SAM" id="MobiDB-lite"/>
    </source>
</evidence>
<dbReference type="Proteomes" id="UP000076871">
    <property type="component" value="Unassembled WGS sequence"/>
</dbReference>
<dbReference type="GO" id="GO:0005657">
    <property type="term" value="C:replication fork"/>
    <property type="evidence" value="ECO:0007669"/>
    <property type="project" value="InterPro"/>
</dbReference>
<protein>
    <recommendedName>
        <fullName evidence="2">RecA family profile 1 domain-containing protein</fullName>
    </recommendedName>
</protein>
<dbReference type="GeneID" id="63818602"/>
<dbReference type="PROSITE" id="PS50162">
    <property type="entry name" value="RECA_2"/>
    <property type="match status" value="1"/>
</dbReference>
<dbReference type="GO" id="GO:0005815">
    <property type="term" value="C:microtubule organizing center"/>
    <property type="evidence" value="ECO:0007669"/>
    <property type="project" value="TreeGrafter"/>
</dbReference>
<dbReference type="SUPFAM" id="SSF52540">
    <property type="entry name" value="P-loop containing nucleoside triphosphate hydrolases"/>
    <property type="match status" value="1"/>
</dbReference>
<dbReference type="CDD" id="cd19490">
    <property type="entry name" value="XRCC2"/>
    <property type="match status" value="1"/>
</dbReference>
<dbReference type="InterPro" id="IPR030547">
    <property type="entry name" value="XRCC2"/>
</dbReference>
<dbReference type="GO" id="GO:0000724">
    <property type="term" value="P:double-strand break repair via homologous recombination"/>
    <property type="evidence" value="ECO:0007669"/>
    <property type="project" value="InterPro"/>
</dbReference>
<proteinExistence type="predicted"/>
<dbReference type="PANTHER" id="PTHR46644">
    <property type="entry name" value="DNA REPAIR PROTEIN XRCC2"/>
    <property type="match status" value="1"/>
</dbReference>
<dbReference type="RefSeq" id="XP_040763647.1">
    <property type="nucleotide sequence ID" value="XM_040901570.1"/>
</dbReference>
<gene>
    <name evidence="3" type="ORF">LAESUDRAFT_205252</name>
</gene>
<name>A0A165DYT7_9APHY</name>
<accession>A0A165DYT7</accession>
<dbReference type="GO" id="GO:0005524">
    <property type="term" value="F:ATP binding"/>
    <property type="evidence" value="ECO:0007669"/>
    <property type="project" value="InterPro"/>
</dbReference>
<keyword evidence="4" id="KW-1185">Reference proteome</keyword>
<evidence type="ECO:0000259" key="2">
    <source>
        <dbReference type="PROSITE" id="PS50162"/>
    </source>
</evidence>
<sequence length="406" mass="44116">MCPIVTTAEAMLGEVQAETLQQLLVTVQTETCSPCKTQLTGLDAVLTSQGANMKPQEVPVRRGDVLEIQGSTATGKTSLLYHLLITCILPSEYQSANIGGWNKAAICFDTDGTFDIERFHRLLMLRLSRLIKNGGEPPETTLEALFPAIDELASLCLERLHVFRPASSFQMAATLLDLPRYHCARPSLQALEIGLVTVDSLSAFYWADRFTVEHSCSAGERSGGTGRVNPLRHVLSALQELRASRGPVIVLTNWGLNPLKKSVVSGEEEETSPFFKQHLQSFPSPFHNSSSDPADTPLRGASNASPHSVHRASSPLPGHPDTLMRDLVDVTSGSLPLTHHITLRMAPMDPLPSSATGKVNAGDASRSSPVQKCQYEGIVRTPVNASVGRFNFVITEQDVRDDLMLV</sequence>
<dbReference type="GO" id="GO:0140664">
    <property type="term" value="F:ATP-dependent DNA damage sensor activity"/>
    <property type="evidence" value="ECO:0007669"/>
    <property type="project" value="InterPro"/>
</dbReference>
<dbReference type="GO" id="GO:0033063">
    <property type="term" value="C:Rad51B-Rad51C-Rad51D-XRCC2 complex"/>
    <property type="evidence" value="ECO:0007669"/>
    <property type="project" value="InterPro"/>
</dbReference>
<feature type="region of interest" description="Disordered" evidence="1">
    <location>
        <begin position="285"/>
        <end position="322"/>
    </location>
</feature>
<evidence type="ECO:0000313" key="4">
    <source>
        <dbReference type="Proteomes" id="UP000076871"/>
    </source>
</evidence>
<dbReference type="GO" id="GO:0042148">
    <property type="term" value="P:DNA strand invasion"/>
    <property type="evidence" value="ECO:0007669"/>
    <property type="project" value="TreeGrafter"/>
</dbReference>
<dbReference type="GO" id="GO:0061982">
    <property type="term" value="P:meiosis I cell cycle process"/>
    <property type="evidence" value="ECO:0007669"/>
    <property type="project" value="UniProtKB-ARBA"/>
</dbReference>
<dbReference type="InterPro" id="IPR027417">
    <property type="entry name" value="P-loop_NTPase"/>
</dbReference>